<keyword evidence="2" id="KW-1185">Reference proteome</keyword>
<comment type="caution">
    <text evidence="1">The sequence shown here is derived from an EMBL/GenBank/DDBJ whole genome shotgun (WGS) entry which is preliminary data.</text>
</comment>
<gene>
    <name evidence="1" type="ORF">RDI58_029201</name>
</gene>
<reference evidence="1 2" key="1">
    <citation type="submission" date="2024-02" db="EMBL/GenBank/DDBJ databases">
        <title>de novo genome assembly of Solanum bulbocastanum strain 11H21.</title>
        <authorList>
            <person name="Hosaka A.J."/>
        </authorList>
    </citation>
    <scope>NUCLEOTIDE SEQUENCE [LARGE SCALE GENOMIC DNA]</scope>
    <source>
        <tissue evidence="1">Young leaves</tissue>
    </source>
</reference>
<protein>
    <submittedName>
        <fullName evidence="1">Uncharacterized protein</fullName>
    </submittedName>
</protein>
<organism evidence="1 2">
    <name type="scientific">Solanum bulbocastanum</name>
    <name type="common">Wild potato</name>
    <dbReference type="NCBI Taxonomy" id="147425"/>
    <lineage>
        <taxon>Eukaryota</taxon>
        <taxon>Viridiplantae</taxon>
        <taxon>Streptophyta</taxon>
        <taxon>Embryophyta</taxon>
        <taxon>Tracheophyta</taxon>
        <taxon>Spermatophyta</taxon>
        <taxon>Magnoliopsida</taxon>
        <taxon>eudicotyledons</taxon>
        <taxon>Gunneridae</taxon>
        <taxon>Pentapetalae</taxon>
        <taxon>asterids</taxon>
        <taxon>lamiids</taxon>
        <taxon>Solanales</taxon>
        <taxon>Solanaceae</taxon>
        <taxon>Solanoideae</taxon>
        <taxon>Solaneae</taxon>
        <taxon>Solanum</taxon>
    </lineage>
</organism>
<evidence type="ECO:0000313" key="1">
    <source>
        <dbReference type="EMBL" id="KAK6773962.1"/>
    </source>
</evidence>
<proteinExistence type="predicted"/>
<dbReference type="EMBL" id="JBANQN010000012">
    <property type="protein sequence ID" value="KAK6773962.1"/>
    <property type="molecule type" value="Genomic_DNA"/>
</dbReference>
<dbReference type="Proteomes" id="UP001371456">
    <property type="component" value="Unassembled WGS sequence"/>
</dbReference>
<dbReference type="AlphaFoldDB" id="A0AAN8STX4"/>
<sequence>MFSIGLLLSNNNEKVHLFSPFSFMNIVGFPFNLKCFCLDLQIFLTEVDLLVFVLAACFEGPPRSTFSIPKI</sequence>
<accession>A0AAN8STX4</accession>
<name>A0AAN8STX4_SOLBU</name>
<evidence type="ECO:0000313" key="2">
    <source>
        <dbReference type="Proteomes" id="UP001371456"/>
    </source>
</evidence>